<dbReference type="InterPro" id="IPR001254">
    <property type="entry name" value="Trypsin_dom"/>
</dbReference>
<dbReference type="PRINTS" id="PR00722">
    <property type="entry name" value="CHYMOTRYPSIN"/>
</dbReference>
<feature type="region of interest" description="Disordered" evidence="4">
    <location>
        <begin position="399"/>
        <end position="420"/>
    </location>
</feature>
<dbReference type="Gene3D" id="2.40.10.10">
    <property type="entry name" value="Trypsin-like serine proteases"/>
    <property type="match status" value="1"/>
</dbReference>
<dbReference type="PANTHER" id="PTHR24276">
    <property type="entry name" value="POLYSERASE-RELATED"/>
    <property type="match status" value="1"/>
</dbReference>
<dbReference type="AlphaFoldDB" id="A0A0M8QM41"/>
<protein>
    <recommendedName>
        <fullName evidence="6">Peptidase S1 domain-containing protein</fullName>
    </recommendedName>
</protein>
<feature type="domain" description="Peptidase S1" evidence="6">
    <location>
        <begin position="33"/>
        <end position="252"/>
    </location>
</feature>
<reference evidence="7 8" key="1">
    <citation type="submission" date="2015-07" db="EMBL/GenBank/DDBJ databases">
        <authorList>
            <person name="Noorani M."/>
        </authorList>
    </citation>
    <scope>NUCLEOTIDE SEQUENCE [LARGE SCALE GENOMIC DNA]</scope>
    <source>
        <strain evidence="7 8">NRRL B-24567</strain>
    </source>
</reference>
<dbReference type="InterPro" id="IPR001314">
    <property type="entry name" value="Peptidase_S1A"/>
</dbReference>
<dbReference type="InterPro" id="IPR009003">
    <property type="entry name" value="Peptidase_S1_PA"/>
</dbReference>
<dbReference type="SUPFAM" id="SSF50494">
    <property type="entry name" value="Trypsin-like serine proteases"/>
    <property type="match status" value="1"/>
</dbReference>
<dbReference type="EMBL" id="LGCN01000214">
    <property type="protein sequence ID" value="KOT35004.1"/>
    <property type="molecule type" value="Genomic_DNA"/>
</dbReference>
<keyword evidence="2 5" id="KW-0732">Signal</keyword>
<evidence type="ECO:0000256" key="2">
    <source>
        <dbReference type="ARBA" id="ARBA00022729"/>
    </source>
</evidence>
<feature type="chain" id="PRO_5005820557" description="Peptidase S1 domain-containing protein" evidence="5">
    <location>
        <begin position="34"/>
        <end position="420"/>
    </location>
</feature>
<dbReference type="Proteomes" id="UP000037773">
    <property type="component" value="Unassembled WGS sequence"/>
</dbReference>
<dbReference type="GO" id="GO:0006508">
    <property type="term" value="P:proteolysis"/>
    <property type="evidence" value="ECO:0007669"/>
    <property type="project" value="InterPro"/>
</dbReference>
<accession>A0A0M8QM41</accession>
<evidence type="ECO:0000259" key="6">
    <source>
        <dbReference type="PROSITE" id="PS50240"/>
    </source>
</evidence>
<evidence type="ECO:0000256" key="3">
    <source>
        <dbReference type="ARBA" id="ARBA00023157"/>
    </source>
</evidence>
<name>A0A0M8QM41_9ACTN</name>
<evidence type="ECO:0000256" key="5">
    <source>
        <dbReference type="SAM" id="SignalP"/>
    </source>
</evidence>
<evidence type="ECO:0000313" key="7">
    <source>
        <dbReference type="EMBL" id="KOT35004.1"/>
    </source>
</evidence>
<dbReference type="SUPFAM" id="SSF69318">
    <property type="entry name" value="Integrin alpha N-terminal domain"/>
    <property type="match status" value="1"/>
</dbReference>
<dbReference type="PROSITE" id="PS50240">
    <property type="entry name" value="TRYPSIN_DOM"/>
    <property type="match status" value="1"/>
</dbReference>
<feature type="compositionally biased region" description="Polar residues" evidence="4">
    <location>
        <begin position="401"/>
        <end position="420"/>
    </location>
</feature>
<keyword evidence="8" id="KW-1185">Reference proteome</keyword>
<feature type="non-terminal residue" evidence="7">
    <location>
        <position position="420"/>
    </location>
</feature>
<sequence length="420" mass="43444">MSRFPDPRRPATAVLAAAMLAAPLVLSASPVQAVTGTAATDAALSFTTHLEIGDGQRACSGALVDPEWLLTAASCFVDDPATGTTVPPGPPQSRTIATIGRADLVGAGGQVRQVVELVPRAERDLVMAKLAQPVTDVTPVALASAAPAAGETLLVGGFGRTADAWVPDRLHTASFMVESVEAETLSLAGSGGAICRGDTGGPAVRLNNGAPELVAVHSRSWQGGCYGSTETRTGAVDTRVDDLRSWVQQVRLLPQRSVVASGDFNGDGRTDVAALYDNGVSLEGGNRTSLYTFLSNSTGFDAPVRNWISSGSFTWSKSRLTAGDYNGDGKDDIAVLYDGGQAEDGRDMTSVYTLTSKGTGFVAPAKTWTSPGSFNWSASRPTSGDYNGDGKDDIAILYDGGQSSDGKHTSSVYTLTSTGT</sequence>
<dbReference type="InterPro" id="IPR028994">
    <property type="entry name" value="Integrin_alpha_N"/>
</dbReference>
<comment type="similarity">
    <text evidence="1">Belongs to the peptidase S1 family.</text>
</comment>
<evidence type="ECO:0000256" key="1">
    <source>
        <dbReference type="ARBA" id="ARBA00007664"/>
    </source>
</evidence>
<dbReference type="Pfam" id="PF13517">
    <property type="entry name" value="FG-GAP_3"/>
    <property type="match status" value="1"/>
</dbReference>
<dbReference type="PANTHER" id="PTHR24276:SF98">
    <property type="entry name" value="FI18310P1-RELATED"/>
    <property type="match status" value="1"/>
</dbReference>
<proteinExistence type="inferred from homology"/>
<organism evidence="7 8">
    <name type="scientific">Streptomyces caelestis</name>
    <dbReference type="NCBI Taxonomy" id="36816"/>
    <lineage>
        <taxon>Bacteria</taxon>
        <taxon>Bacillati</taxon>
        <taxon>Actinomycetota</taxon>
        <taxon>Actinomycetes</taxon>
        <taxon>Kitasatosporales</taxon>
        <taxon>Streptomycetaceae</taxon>
        <taxon>Streptomyces</taxon>
    </lineage>
</organism>
<comment type="caution">
    <text evidence="7">The sequence shown here is derived from an EMBL/GenBank/DDBJ whole genome shotgun (WGS) entry which is preliminary data.</text>
</comment>
<dbReference type="Gene3D" id="2.40.128.340">
    <property type="match status" value="1"/>
</dbReference>
<evidence type="ECO:0000256" key="4">
    <source>
        <dbReference type="SAM" id="MobiDB-lite"/>
    </source>
</evidence>
<feature type="signal peptide" evidence="5">
    <location>
        <begin position="1"/>
        <end position="33"/>
    </location>
</feature>
<dbReference type="InterPro" id="IPR013517">
    <property type="entry name" value="FG-GAP"/>
</dbReference>
<dbReference type="Pfam" id="PF00089">
    <property type="entry name" value="Trypsin"/>
    <property type="match status" value="1"/>
</dbReference>
<dbReference type="Pfam" id="PF01839">
    <property type="entry name" value="FG-GAP"/>
    <property type="match status" value="1"/>
</dbReference>
<dbReference type="InterPro" id="IPR043504">
    <property type="entry name" value="Peptidase_S1_PA_chymotrypsin"/>
</dbReference>
<dbReference type="SMART" id="SM00020">
    <property type="entry name" value="Tryp_SPc"/>
    <property type="match status" value="1"/>
</dbReference>
<dbReference type="GO" id="GO:0004252">
    <property type="term" value="F:serine-type endopeptidase activity"/>
    <property type="evidence" value="ECO:0007669"/>
    <property type="project" value="InterPro"/>
</dbReference>
<evidence type="ECO:0000313" key="8">
    <source>
        <dbReference type="Proteomes" id="UP000037773"/>
    </source>
</evidence>
<keyword evidence="3" id="KW-1015">Disulfide bond</keyword>
<gene>
    <name evidence="7" type="ORF">ADK41_25640</name>
</gene>
<dbReference type="InterPro" id="IPR050430">
    <property type="entry name" value="Peptidase_S1"/>
</dbReference>